<keyword evidence="3" id="KW-1185">Reference proteome</keyword>
<comment type="caution">
    <text evidence="2">The sequence shown here is derived from an EMBL/GenBank/DDBJ whole genome shotgun (WGS) entry which is preliminary data.</text>
</comment>
<evidence type="ECO:0008006" key="4">
    <source>
        <dbReference type="Google" id="ProtNLM"/>
    </source>
</evidence>
<accession>A0A4R9LM41</accession>
<gene>
    <name evidence="2" type="ORF">EHS11_12630</name>
</gene>
<organism evidence="2 3">
    <name type="scientific">Leptospira ilyithenensis</name>
    <dbReference type="NCBI Taxonomy" id="2484901"/>
    <lineage>
        <taxon>Bacteria</taxon>
        <taxon>Pseudomonadati</taxon>
        <taxon>Spirochaetota</taxon>
        <taxon>Spirochaetia</taxon>
        <taxon>Leptospirales</taxon>
        <taxon>Leptospiraceae</taxon>
        <taxon>Leptospira</taxon>
    </lineage>
</organism>
<evidence type="ECO:0000313" key="2">
    <source>
        <dbReference type="EMBL" id="TGN09388.1"/>
    </source>
</evidence>
<feature type="transmembrane region" description="Helical" evidence="1">
    <location>
        <begin position="15"/>
        <end position="33"/>
    </location>
</feature>
<name>A0A4R9LM41_9LEPT</name>
<dbReference type="RefSeq" id="WP_135764770.1">
    <property type="nucleotide sequence ID" value="NZ_RQHV01000052.1"/>
</dbReference>
<dbReference type="Proteomes" id="UP000298264">
    <property type="component" value="Unassembled WGS sequence"/>
</dbReference>
<dbReference type="AlphaFoldDB" id="A0A4R9LM41"/>
<reference evidence="2" key="1">
    <citation type="journal article" date="2019" name="PLoS Negl. Trop. Dis.">
        <title>Revisiting the worldwide diversity of Leptospira species in the environment.</title>
        <authorList>
            <person name="Vincent A.T."/>
            <person name="Schiettekatte O."/>
            <person name="Bourhy P."/>
            <person name="Veyrier F.J."/>
            <person name="Picardeau M."/>
        </authorList>
    </citation>
    <scope>NUCLEOTIDE SEQUENCE [LARGE SCALE GENOMIC DNA]</scope>
    <source>
        <strain evidence="2">201400974</strain>
    </source>
</reference>
<keyword evidence="1" id="KW-0472">Membrane</keyword>
<evidence type="ECO:0000256" key="1">
    <source>
        <dbReference type="SAM" id="Phobius"/>
    </source>
</evidence>
<protein>
    <recommendedName>
        <fullName evidence="4">Lipoprotein</fullName>
    </recommendedName>
</protein>
<sequence>MKVANFPANSLQVEYGLIFILLFLSFGFGCSLLKIGNPCDPSSENYNLTLITKSILQDTTANCGVGSSGTKTNSISSFLFDNTMNGLSKTYTGTISGNAIIVSLPYAVREKSERLVGNLHPCA</sequence>
<keyword evidence="1" id="KW-1133">Transmembrane helix</keyword>
<keyword evidence="1" id="KW-0812">Transmembrane</keyword>
<dbReference type="PROSITE" id="PS51257">
    <property type="entry name" value="PROKAR_LIPOPROTEIN"/>
    <property type="match status" value="1"/>
</dbReference>
<proteinExistence type="predicted"/>
<dbReference type="EMBL" id="RQHV01000052">
    <property type="protein sequence ID" value="TGN09388.1"/>
    <property type="molecule type" value="Genomic_DNA"/>
</dbReference>
<evidence type="ECO:0000313" key="3">
    <source>
        <dbReference type="Proteomes" id="UP000298264"/>
    </source>
</evidence>